<keyword evidence="2" id="KW-0902">Two-component regulatory system</keyword>
<evidence type="ECO:0000256" key="2">
    <source>
        <dbReference type="ARBA" id="ARBA00023012"/>
    </source>
</evidence>
<evidence type="ECO:0000313" key="8">
    <source>
        <dbReference type="Proteomes" id="UP000638353"/>
    </source>
</evidence>
<dbReference type="GO" id="GO:0016887">
    <property type="term" value="F:ATP hydrolysis activity"/>
    <property type="evidence" value="ECO:0007669"/>
    <property type="project" value="InterPro"/>
</dbReference>
<evidence type="ECO:0000259" key="6">
    <source>
        <dbReference type="PROSITE" id="PS51755"/>
    </source>
</evidence>
<dbReference type="AlphaFoldDB" id="A0A918X3G4"/>
<keyword evidence="3 4" id="KW-0238">DNA-binding</keyword>
<dbReference type="SMART" id="SM00862">
    <property type="entry name" value="Trans_reg_C"/>
    <property type="match status" value="1"/>
</dbReference>
<dbReference type="InterPro" id="IPR027417">
    <property type="entry name" value="P-loop_NTPase"/>
</dbReference>
<dbReference type="SUPFAM" id="SSF48452">
    <property type="entry name" value="TPR-like"/>
    <property type="match status" value="2"/>
</dbReference>
<dbReference type="PANTHER" id="PTHR47691">
    <property type="entry name" value="REGULATOR-RELATED"/>
    <property type="match status" value="1"/>
</dbReference>
<accession>A0A918X3G4</accession>
<sequence>MSGTLRFDLLGPLRVWRGEEELDAGPVQQRVLLAVLLLHVNRPVSRETLVEAVWGTAPPGRAVNLLQRHAAGLRRVLEPGRPARAPSRLLNWTAAGYVLTVPADALDCTLLTEQRERGRAARAAGDLPAAAEALHAALDLWQGRLCEGLACPLLDAERDRWEEQRLGVLEERIEVDLALGADADLVGELRRLIAAHPLRERLHGLLMRTLHRCGRQGEALRAYQEARRLLADELGIEPGAELRRVHQQILAADAALDPPVAFPPTVLGAGRPAILGAGRRPVPGTASQPVPGATPHPATGTTARPVPGAAPHPATNAALRPETGTTPHPADPTEPPPLPRAASRTAADDASRRGGAVPSRTGAGVRPGAVGPQPESSRAVLRTPGNLPTELTSFVGRDHELARVRELLAGHRLVTLTGVGGVGKTRLGLRAALNLQPSFRDGVWLVELSGLSDPGLVAHAVAAALDLHDQTGRAPLASLVRHLREREILLVLDDCEHLLHACAVLVDTLLRAATGLRVVATSRQPLAVDGERIVPVPPLRVLGEGGPDEETPAVTLFAHRARAAVPCGFPMSAETRATVTRICSRLDGIPLAIELAAGRLRTLDPDQLLARLDDRFRVLTTARPTALPRHQTLRATVCWSFHLCTDDERLLWVRLSTFTDTFDLEAAEAVCAGEDLPAGEIYDLVDGLVDKSVLIRERCGAGIRFRLLETLREYGRDQIHDADLRTALRRRHRDHYLALAERGEAQWFGPGQARWAERLRLEHANFREALGFSFAAPDEGLAGARLAAALYSFWVACGYVEEAQRWLERALRAAGAPSRERAKALWVMSRIAYLRGDVAESLARAQECRELAGRLGDGMTLAHGTHMAGTATLLRDEPVHARSLLARALELYAACGETNSMVILAQAQLALAGVFLDVPGQAVELCRKARSVCRAHEEKWALSYALYVQAFAEWACGERVVAARHARECLRMKRDFRDRLGTAMVVDLLGCLAAAEGRCHRAAVLLGAAEEEWNTVGVPWFGSAYWRAPHDEAERWARQALGHEAFETALFEGTRLRPEEVFAFALEERC</sequence>
<proteinExistence type="inferred from homology"/>
<dbReference type="GO" id="GO:0000160">
    <property type="term" value="P:phosphorelay signal transduction system"/>
    <property type="evidence" value="ECO:0007669"/>
    <property type="project" value="UniProtKB-KW"/>
</dbReference>
<feature type="domain" description="OmpR/PhoB-type" evidence="6">
    <location>
        <begin position="1"/>
        <end position="101"/>
    </location>
</feature>
<dbReference type="InterPro" id="IPR049945">
    <property type="entry name" value="AAA_22"/>
</dbReference>
<evidence type="ECO:0000256" key="1">
    <source>
        <dbReference type="ARBA" id="ARBA00005820"/>
    </source>
</evidence>
<dbReference type="InterPro" id="IPR001867">
    <property type="entry name" value="OmpR/PhoB-type_DNA-bd"/>
</dbReference>
<dbReference type="PRINTS" id="PR00364">
    <property type="entry name" value="DISEASERSIST"/>
</dbReference>
<evidence type="ECO:0000313" key="7">
    <source>
        <dbReference type="EMBL" id="GHD08531.1"/>
    </source>
</evidence>
<dbReference type="Gene3D" id="1.10.10.10">
    <property type="entry name" value="Winged helix-like DNA-binding domain superfamily/Winged helix DNA-binding domain"/>
    <property type="match status" value="1"/>
</dbReference>
<name>A0A918X3G4_9ACTN</name>
<dbReference type="GO" id="GO:0003677">
    <property type="term" value="F:DNA binding"/>
    <property type="evidence" value="ECO:0007669"/>
    <property type="project" value="UniProtKB-UniRule"/>
</dbReference>
<feature type="region of interest" description="Disordered" evidence="5">
    <location>
        <begin position="273"/>
        <end position="388"/>
    </location>
</feature>
<organism evidence="7 8">
    <name type="scientific">Streptomyces finlayi</name>
    <dbReference type="NCBI Taxonomy" id="67296"/>
    <lineage>
        <taxon>Bacteria</taxon>
        <taxon>Bacillati</taxon>
        <taxon>Actinomycetota</taxon>
        <taxon>Actinomycetes</taxon>
        <taxon>Kitasatosporales</taxon>
        <taxon>Streptomycetaceae</taxon>
        <taxon>Streptomyces</taxon>
    </lineage>
</organism>
<reference evidence="7" key="1">
    <citation type="journal article" date="2014" name="Int. J. Syst. Evol. Microbiol.">
        <title>Complete genome sequence of Corynebacterium casei LMG S-19264T (=DSM 44701T), isolated from a smear-ripened cheese.</title>
        <authorList>
            <consortium name="US DOE Joint Genome Institute (JGI-PGF)"/>
            <person name="Walter F."/>
            <person name="Albersmeier A."/>
            <person name="Kalinowski J."/>
            <person name="Ruckert C."/>
        </authorList>
    </citation>
    <scope>NUCLEOTIDE SEQUENCE</scope>
    <source>
        <strain evidence="7">JCM 4637</strain>
    </source>
</reference>
<dbReference type="Pfam" id="PF03704">
    <property type="entry name" value="BTAD"/>
    <property type="match status" value="1"/>
</dbReference>
<dbReference type="SUPFAM" id="SSF52540">
    <property type="entry name" value="P-loop containing nucleoside triphosphate hydrolases"/>
    <property type="match status" value="1"/>
</dbReference>
<evidence type="ECO:0000256" key="3">
    <source>
        <dbReference type="ARBA" id="ARBA00023125"/>
    </source>
</evidence>
<dbReference type="PANTHER" id="PTHR47691:SF3">
    <property type="entry name" value="HTH-TYPE TRANSCRIPTIONAL REGULATOR RV0890C-RELATED"/>
    <property type="match status" value="1"/>
</dbReference>
<dbReference type="SUPFAM" id="SSF46894">
    <property type="entry name" value="C-terminal effector domain of the bipartite response regulators"/>
    <property type="match status" value="1"/>
</dbReference>
<evidence type="ECO:0000256" key="4">
    <source>
        <dbReference type="PROSITE-ProRule" id="PRU01091"/>
    </source>
</evidence>
<dbReference type="Proteomes" id="UP000638353">
    <property type="component" value="Unassembled WGS sequence"/>
</dbReference>
<dbReference type="Pfam" id="PF13401">
    <property type="entry name" value="AAA_22"/>
    <property type="match status" value="1"/>
</dbReference>
<reference evidence="7" key="2">
    <citation type="submission" date="2020-09" db="EMBL/GenBank/DDBJ databases">
        <authorList>
            <person name="Sun Q."/>
            <person name="Ohkuma M."/>
        </authorList>
    </citation>
    <scope>NUCLEOTIDE SEQUENCE</scope>
    <source>
        <strain evidence="7">JCM 4637</strain>
    </source>
</reference>
<comment type="similarity">
    <text evidence="1">Belongs to the AfsR/DnrI/RedD regulatory family.</text>
</comment>
<feature type="DNA-binding region" description="OmpR/PhoB-type" evidence="4">
    <location>
        <begin position="1"/>
        <end position="101"/>
    </location>
</feature>
<dbReference type="InterPro" id="IPR016032">
    <property type="entry name" value="Sig_transdc_resp-reg_C-effctor"/>
</dbReference>
<evidence type="ECO:0000256" key="5">
    <source>
        <dbReference type="SAM" id="MobiDB-lite"/>
    </source>
</evidence>
<dbReference type="InterPro" id="IPR011990">
    <property type="entry name" value="TPR-like_helical_dom_sf"/>
</dbReference>
<dbReference type="CDD" id="cd15831">
    <property type="entry name" value="BTAD"/>
    <property type="match status" value="1"/>
</dbReference>
<comment type="caution">
    <text evidence="7">The sequence shown here is derived from an EMBL/GenBank/DDBJ whole genome shotgun (WGS) entry which is preliminary data.</text>
</comment>
<dbReference type="EMBL" id="BMVC01000014">
    <property type="protein sequence ID" value="GHD08531.1"/>
    <property type="molecule type" value="Genomic_DNA"/>
</dbReference>
<dbReference type="Pfam" id="PF00486">
    <property type="entry name" value="Trans_reg_C"/>
    <property type="match status" value="1"/>
</dbReference>
<dbReference type="PROSITE" id="PS51755">
    <property type="entry name" value="OMPR_PHOB"/>
    <property type="match status" value="1"/>
</dbReference>
<dbReference type="SMART" id="SM01043">
    <property type="entry name" value="BTAD"/>
    <property type="match status" value="1"/>
</dbReference>
<dbReference type="Gene3D" id="3.40.50.300">
    <property type="entry name" value="P-loop containing nucleotide triphosphate hydrolases"/>
    <property type="match status" value="1"/>
</dbReference>
<protein>
    <recommendedName>
        <fullName evidence="6">OmpR/PhoB-type domain-containing protein</fullName>
    </recommendedName>
</protein>
<feature type="compositionally biased region" description="Pro residues" evidence="5">
    <location>
        <begin position="329"/>
        <end position="339"/>
    </location>
</feature>
<gene>
    <name evidence="7" type="ORF">GCM10010334_61930</name>
</gene>
<dbReference type="GO" id="GO:0006355">
    <property type="term" value="P:regulation of DNA-templated transcription"/>
    <property type="evidence" value="ECO:0007669"/>
    <property type="project" value="InterPro"/>
</dbReference>
<dbReference type="RefSeq" id="WP_189826093.1">
    <property type="nucleotide sequence ID" value="NZ_BMVC01000014.1"/>
</dbReference>
<dbReference type="Gene3D" id="1.25.40.10">
    <property type="entry name" value="Tetratricopeptide repeat domain"/>
    <property type="match status" value="2"/>
</dbReference>
<dbReference type="InterPro" id="IPR005158">
    <property type="entry name" value="BTAD"/>
</dbReference>
<feature type="compositionally biased region" description="Low complexity" evidence="5">
    <location>
        <begin position="289"/>
        <end position="303"/>
    </location>
</feature>
<dbReference type="InterPro" id="IPR036388">
    <property type="entry name" value="WH-like_DNA-bd_sf"/>
</dbReference>